<feature type="transmembrane region" description="Helical" evidence="8">
    <location>
        <begin position="207"/>
        <end position="227"/>
    </location>
</feature>
<keyword evidence="6 8" id="KW-1133">Transmembrane helix</keyword>
<accession>A0A1J5QN31</accession>
<feature type="transmembrane region" description="Helical" evidence="8">
    <location>
        <begin position="145"/>
        <end position="162"/>
    </location>
</feature>
<proteinExistence type="inferred from homology"/>
<feature type="transmembrane region" description="Helical" evidence="8">
    <location>
        <begin position="5"/>
        <end position="22"/>
    </location>
</feature>
<comment type="similarity">
    <text evidence="2">Belongs to the EamA transporter family.</text>
</comment>
<dbReference type="InterPro" id="IPR004626">
    <property type="entry name" value="RarD"/>
</dbReference>
<comment type="subcellular location">
    <subcellularLocation>
        <location evidence="1">Cell membrane</location>
        <topology evidence="1">Multi-pass membrane protein</topology>
    </subcellularLocation>
</comment>
<evidence type="ECO:0000256" key="4">
    <source>
        <dbReference type="ARBA" id="ARBA00022475"/>
    </source>
</evidence>
<comment type="caution">
    <text evidence="10">The sequence shown here is derived from an EMBL/GenBank/DDBJ whole genome shotgun (WGS) entry which is preliminary data.</text>
</comment>
<evidence type="ECO:0000256" key="2">
    <source>
        <dbReference type="ARBA" id="ARBA00007362"/>
    </source>
</evidence>
<name>A0A1J5QN31_9ZZZZ</name>
<evidence type="ECO:0000259" key="9">
    <source>
        <dbReference type="Pfam" id="PF00892"/>
    </source>
</evidence>
<feature type="domain" description="EamA" evidence="9">
    <location>
        <begin position="148"/>
        <end position="278"/>
    </location>
</feature>
<keyword evidence="3" id="KW-0813">Transport</keyword>
<feature type="transmembrane region" description="Helical" evidence="8">
    <location>
        <begin position="99"/>
        <end position="116"/>
    </location>
</feature>
<dbReference type="InterPro" id="IPR000620">
    <property type="entry name" value="EamA_dom"/>
</dbReference>
<feature type="transmembrane region" description="Helical" evidence="8">
    <location>
        <begin position="174"/>
        <end position="191"/>
    </location>
</feature>
<feature type="transmembrane region" description="Helical" evidence="8">
    <location>
        <begin position="123"/>
        <end position="139"/>
    </location>
</feature>
<protein>
    <submittedName>
        <fullName evidence="10">EamA-like transporter family protein</fullName>
    </submittedName>
</protein>
<feature type="transmembrane region" description="Helical" evidence="8">
    <location>
        <begin position="67"/>
        <end position="87"/>
    </location>
</feature>
<dbReference type="SUPFAM" id="SSF103481">
    <property type="entry name" value="Multidrug resistance efflux transporter EmrE"/>
    <property type="match status" value="2"/>
</dbReference>
<gene>
    <name evidence="10" type="ORF">GALL_334160</name>
</gene>
<evidence type="ECO:0000256" key="3">
    <source>
        <dbReference type="ARBA" id="ARBA00022448"/>
    </source>
</evidence>
<sequence length="293" mass="32125">MNPGVVYALGAYTLWGLFPLYFKLLHAVPAMQILAHRMVWSLLLVLGILIVLRRWSWMKLLREQPAVLARFAGSALLLATNWFTYIWSVNHGHVVEASLGYYINPLMNVALGTVLLHERLRPAQWAAVGVAALGVVWMTTEVGHVPWIALVLAFSFAGYSLLRKTAPLGSLEGLAVETAVLFPLALAYLGWESAQGHNVFTASGWDMRWLLVAAGPVTTIPLLLFAAGARRIPFSLLGILQYLTPTVLLILGVWLYHEPFGANRAIGFGLVWAGIGLYLAEGLFKLGTRRAAA</sequence>
<keyword evidence="7 8" id="KW-0472">Membrane</keyword>
<feature type="transmembrane region" description="Helical" evidence="8">
    <location>
        <begin position="262"/>
        <end position="280"/>
    </location>
</feature>
<evidence type="ECO:0000256" key="7">
    <source>
        <dbReference type="ARBA" id="ARBA00023136"/>
    </source>
</evidence>
<evidence type="ECO:0000256" key="6">
    <source>
        <dbReference type="ARBA" id="ARBA00022989"/>
    </source>
</evidence>
<organism evidence="10">
    <name type="scientific">mine drainage metagenome</name>
    <dbReference type="NCBI Taxonomy" id="410659"/>
    <lineage>
        <taxon>unclassified sequences</taxon>
        <taxon>metagenomes</taxon>
        <taxon>ecological metagenomes</taxon>
    </lineage>
</organism>
<feature type="domain" description="EamA" evidence="9">
    <location>
        <begin position="3"/>
        <end position="139"/>
    </location>
</feature>
<evidence type="ECO:0000256" key="1">
    <source>
        <dbReference type="ARBA" id="ARBA00004651"/>
    </source>
</evidence>
<dbReference type="PANTHER" id="PTHR22911:SF137">
    <property type="entry name" value="SOLUTE CARRIER FAMILY 35 MEMBER G2-RELATED"/>
    <property type="match status" value="1"/>
</dbReference>
<dbReference type="GO" id="GO:0005886">
    <property type="term" value="C:plasma membrane"/>
    <property type="evidence" value="ECO:0007669"/>
    <property type="project" value="UniProtKB-SubCell"/>
</dbReference>
<keyword evidence="5 8" id="KW-0812">Transmembrane</keyword>
<dbReference type="AlphaFoldDB" id="A0A1J5QN31"/>
<keyword evidence="4" id="KW-1003">Cell membrane</keyword>
<dbReference type="InterPro" id="IPR037185">
    <property type="entry name" value="EmrE-like"/>
</dbReference>
<dbReference type="Pfam" id="PF00892">
    <property type="entry name" value="EamA"/>
    <property type="match status" value="2"/>
</dbReference>
<evidence type="ECO:0000256" key="8">
    <source>
        <dbReference type="SAM" id="Phobius"/>
    </source>
</evidence>
<evidence type="ECO:0000313" key="10">
    <source>
        <dbReference type="EMBL" id="OIQ84770.1"/>
    </source>
</evidence>
<evidence type="ECO:0000256" key="5">
    <source>
        <dbReference type="ARBA" id="ARBA00022692"/>
    </source>
</evidence>
<reference evidence="10" key="1">
    <citation type="submission" date="2016-10" db="EMBL/GenBank/DDBJ databases">
        <title>Sequence of Gallionella enrichment culture.</title>
        <authorList>
            <person name="Poehlein A."/>
            <person name="Muehling M."/>
            <person name="Daniel R."/>
        </authorList>
    </citation>
    <scope>NUCLEOTIDE SEQUENCE</scope>
</reference>
<dbReference type="EMBL" id="MLJW01000593">
    <property type="protein sequence ID" value="OIQ84770.1"/>
    <property type="molecule type" value="Genomic_DNA"/>
</dbReference>
<feature type="transmembrane region" description="Helical" evidence="8">
    <location>
        <begin position="34"/>
        <end position="55"/>
    </location>
</feature>
<dbReference type="PANTHER" id="PTHR22911">
    <property type="entry name" value="ACYL-MALONYL CONDENSING ENZYME-RELATED"/>
    <property type="match status" value="1"/>
</dbReference>
<feature type="transmembrane region" description="Helical" evidence="8">
    <location>
        <begin position="234"/>
        <end position="256"/>
    </location>
</feature>
<dbReference type="NCBIfam" id="TIGR00688">
    <property type="entry name" value="rarD"/>
    <property type="match status" value="1"/>
</dbReference>